<feature type="region of interest" description="Disordered" evidence="1">
    <location>
        <begin position="1"/>
        <end position="21"/>
    </location>
</feature>
<keyword evidence="3" id="KW-1185">Reference proteome</keyword>
<comment type="caution">
    <text evidence="2">The sequence shown here is derived from an EMBL/GenBank/DDBJ whole genome shotgun (WGS) entry which is preliminary data.</text>
</comment>
<evidence type="ECO:0000256" key="1">
    <source>
        <dbReference type="SAM" id="MobiDB-lite"/>
    </source>
</evidence>
<reference evidence="2" key="1">
    <citation type="submission" date="2024-05" db="EMBL/GenBank/DDBJ databases">
        <title>Whole genome shotgun sequence of Streptomyces violascens NBRC 12920.</title>
        <authorList>
            <person name="Komaki H."/>
            <person name="Tamura T."/>
        </authorList>
    </citation>
    <scope>NUCLEOTIDE SEQUENCE</scope>
    <source>
        <strain evidence="2">NBRC 12920</strain>
    </source>
</reference>
<name>A0ABQ3QX79_9ACTN</name>
<evidence type="ECO:0000313" key="3">
    <source>
        <dbReference type="Proteomes" id="UP001050808"/>
    </source>
</evidence>
<accession>A0ABQ3QX79</accession>
<dbReference type="Proteomes" id="UP001050808">
    <property type="component" value="Unassembled WGS sequence"/>
</dbReference>
<gene>
    <name evidence="2" type="ORF">Sviol_62780</name>
</gene>
<proteinExistence type="predicted"/>
<organism evidence="2 3">
    <name type="scientific">Streptomyces violascens</name>
    <dbReference type="NCBI Taxonomy" id="67381"/>
    <lineage>
        <taxon>Bacteria</taxon>
        <taxon>Bacillati</taxon>
        <taxon>Actinomycetota</taxon>
        <taxon>Actinomycetes</taxon>
        <taxon>Kitasatosporales</taxon>
        <taxon>Streptomycetaceae</taxon>
        <taxon>Streptomyces</taxon>
    </lineage>
</organism>
<sequence length="77" mass="8180">MHRRDDCGQAAARQGAGVTHMTDAERVLGQIERGECRVGPDAAREIAARHEAAYGAAWPADHAWAEALTALPQDGTS</sequence>
<dbReference type="EMBL" id="BNDY01000017">
    <property type="protein sequence ID" value="GHI41870.1"/>
    <property type="molecule type" value="Genomic_DNA"/>
</dbReference>
<evidence type="ECO:0000313" key="2">
    <source>
        <dbReference type="EMBL" id="GHI41870.1"/>
    </source>
</evidence>
<protein>
    <submittedName>
        <fullName evidence="2">Uncharacterized protein</fullName>
    </submittedName>
</protein>